<dbReference type="EMBL" id="BPLQ01011156">
    <property type="protein sequence ID" value="GIY56046.1"/>
    <property type="molecule type" value="Genomic_DNA"/>
</dbReference>
<feature type="transmembrane region" description="Helical" evidence="1">
    <location>
        <begin position="12"/>
        <end position="33"/>
    </location>
</feature>
<organism evidence="2 3">
    <name type="scientific">Caerostris darwini</name>
    <dbReference type="NCBI Taxonomy" id="1538125"/>
    <lineage>
        <taxon>Eukaryota</taxon>
        <taxon>Metazoa</taxon>
        <taxon>Ecdysozoa</taxon>
        <taxon>Arthropoda</taxon>
        <taxon>Chelicerata</taxon>
        <taxon>Arachnida</taxon>
        <taxon>Araneae</taxon>
        <taxon>Araneomorphae</taxon>
        <taxon>Entelegynae</taxon>
        <taxon>Araneoidea</taxon>
        <taxon>Araneidae</taxon>
        <taxon>Caerostris</taxon>
    </lineage>
</organism>
<evidence type="ECO:0000313" key="3">
    <source>
        <dbReference type="Proteomes" id="UP001054837"/>
    </source>
</evidence>
<reference evidence="2 3" key="1">
    <citation type="submission" date="2021-06" db="EMBL/GenBank/DDBJ databases">
        <title>Caerostris darwini draft genome.</title>
        <authorList>
            <person name="Kono N."/>
            <person name="Arakawa K."/>
        </authorList>
    </citation>
    <scope>NUCLEOTIDE SEQUENCE [LARGE SCALE GENOMIC DNA]</scope>
</reference>
<dbReference type="AlphaFoldDB" id="A0AAV4UE66"/>
<keyword evidence="1" id="KW-0812">Transmembrane</keyword>
<sequence length="602" mass="67042">MSPRCPKPCGRLATAGVFVSIGVIQFIAGLILLKSKYVYLLAAPNMWTAVSNFSVGCLLGISSGVWRNTRKRTFKHTTRRNILAALVGSVVLMNSTTAIILILGEGNALLSIRLESNGRNSSSALASDILAYSYATSVCCPVVCIVVALTFLSGIWFRVRDKGEKVPEIRSILKKDSMNDSTDSQFRCNSVPAVDFLNTPLRKAIYKVGSPRKSKVFQKHPCDCGEHLENGHGSTSHETSVVSCAVHSGRSTESLKQLPFTSKKQIRHFTIDDQFDPGRFEYVDDDSLTYRRFKEYKHSGNLKLHSKRTRPLLMDHPVFRIAEMSNGDENARTLQNYTPETHYLSSKIQPSLSSKSEIEAEVYTNSTYLSNPDLSYQEMAMEEKAYICENAPSNKVLEQTTGKENANIQKSLSYKSFSDPDVSELIDGNKHGSRFKKICRTSTTAIRNSPRVSQLDISDIEYGTVTSRNDEIADITSDRPVISSKPSISRMDSNFEVDDTFFEPSVSKSLAGEVVAVKVNTLPRKHHPSKLIPVPIPVVSNFKNSQKKIQNKRKNTLTTVEIPQIEDDSAREETGKFIRKKVMFSSFRGNNRTKTISNGSSD</sequence>
<proteinExistence type="predicted"/>
<gene>
    <name evidence="2" type="primary">AVEN_266267_1</name>
    <name evidence="2" type="ORF">CDAR_125191</name>
</gene>
<feature type="non-terminal residue" evidence="2">
    <location>
        <position position="602"/>
    </location>
</feature>
<keyword evidence="1" id="KW-1133">Transmembrane helix</keyword>
<keyword evidence="3" id="KW-1185">Reference proteome</keyword>
<evidence type="ECO:0000256" key="1">
    <source>
        <dbReference type="SAM" id="Phobius"/>
    </source>
</evidence>
<comment type="caution">
    <text evidence="2">The sequence shown here is derived from an EMBL/GenBank/DDBJ whole genome shotgun (WGS) entry which is preliminary data.</text>
</comment>
<feature type="transmembrane region" description="Helical" evidence="1">
    <location>
        <begin position="39"/>
        <end position="61"/>
    </location>
</feature>
<keyword evidence="1" id="KW-0472">Membrane</keyword>
<dbReference type="Proteomes" id="UP001054837">
    <property type="component" value="Unassembled WGS sequence"/>
</dbReference>
<feature type="transmembrane region" description="Helical" evidence="1">
    <location>
        <begin position="129"/>
        <end position="157"/>
    </location>
</feature>
<accession>A0AAV4UE66</accession>
<name>A0AAV4UE66_9ARAC</name>
<protein>
    <submittedName>
        <fullName evidence="2">Uncharacterized protein</fullName>
    </submittedName>
</protein>
<feature type="transmembrane region" description="Helical" evidence="1">
    <location>
        <begin position="82"/>
        <end position="104"/>
    </location>
</feature>
<evidence type="ECO:0000313" key="2">
    <source>
        <dbReference type="EMBL" id="GIY56046.1"/>
    </source>
</evidence>